<keyword evidence="1" id="KW-0732">Signal</keyword>
<dbReference type="EMBL" id="AP022345">
    <property type="protein sequence ID" value="BBU69603.1"/>
    <property type="molecule type" value="Genomic_DNA"/>
</dbReference>
<organism evidence="2 3">
    <name type="scientific">Fluviibacter phosphoraccumulans</name>
    <dbReference type="NCBI Taxonomy" id="1751046"/>
    <lineage>
        <taxon>Bacteria</taxon>
        <taxon>Pseudomonadati</taxon>
        <taxon>Pseudomonadota</taxon>
        <taxon>Betaproteobacteria</taxon>
        <taxon>Rhodocyclales</taxon>
        <taxon>Fluviibacteraceae</taxon>
        <taxon>Fluviibacter</taxon>
    </lineage>
</organism>
<evidence type="ECO:0000256" key="1">
    <source>
        <dbReference type="SAM" id="SignalP"/>
    </source>
</evidence>
<dbReference type="RefSeq" id="WP_162049696.1">
    <property type="nucleotide sequence ID" value="NZ_AP022345.1"/>
</dbReference>
<feature type="chain" id="PRO_5030860431" description="Surface antigen domain-containing protein" evidence="1">
    <location>
        <begin position="24"/>
        <end position="126"/>
    </location>
</feature>
<protein>
    <recommendedName>
        <fullName evidence="4">Surface antigen domain-containing protein</fullName>
    </recommendedName>
</protein>
<dbReference type="AlphaFoldDB" id="A0A7R6TPX5"/>
<reference evidence="3" key="1">
    <citation type="submission" date="2020-01" db="EMBL/GenBank/DDBJ databases">
        <title>Phosphoaccumulans saitamaens gen. nov., sp. nov., a polyphosphate accumulating bacterium isolated from surface river water.</title>
        <authorList>
            <person name="Watanabe K."/>
            <person name="Suda W."/>
        </authorList>
    </citation>
    <scope>NUCLEOTIDE SEQUENCE [LARGE SCALE GENOMIC DNA]</scope>
    <source>
        <strain evidence="3">ICHIAU1</strain>
    </source>
</reference>
<keyword evidence="3" id="KW-1185">Reference proteome</keyword>
<gene>
    <name evidence="2" type="ORF">ICHIAU1_18860</name>
</gene>
<evidence type="ECO:0008006" key="4">
    <source>
        <dbReference type="Google" id="ProtNLM"/>
    </source>
</evidence>
<dbReference type="OrthoDB" id="5402098at2"/>
<accession>A0A7R6TPX5</accession>
<name>A0A7R6TPX5_9RHOO</name>
<proteinExistence type="predicted"/>
<evidence type="ECO:0000313" key="3">
    <source>
        <dbReference type="Proteomes" id="UP000463961"/>
    </source>
</evidence>
<dbReference type="Proteomes" id="UP000463961">
    <property type="component" value="Chromosome"/>
</dbReference>
<sequence>MRKNILTALGFALVLLAGGPSQAANMGFMADQAMSRFTDQDAELFNQAAGKALMGKEGTEINWSNPATGAFGTLTPYPDPEKNADCRVIHMVNIAENVKSAGYYRFCKSADGTWPPVMPPRKSPAK</sequence>
<evidence type="ECO:0000313" key="2">
    <source>
        <dbReference type="EMBL" id="BBU69603.1"/>
    </source>
</evidence>
<feature type="signal peptide" evidence="1">
    <location>
        <begin position="1"/>
        <end position="23"/>
    </location>
</feature>